<proteinExistence type="predicted"/>
<dbReference type="InterPro" id="IPR006542">
    <property type="entry name" value="DUF1093"/>
</dbReference>
<dbReference type="Pfam" id="PF06486">
    <property type="entry name" value="DUF1093"/>
    <property type="match status" value="1"/>
</dbReference>
<dbReference type="SUPFAM" id="SSF159121">
    <property type="entry name" value="BC4932-like"/>
    <property type="match status" value="1"/>
</dbReference>
<evidence type="ECO:0000313" key="2">
    <source>
        <dbReference type="Proteomes" id="UP001597191"/>
    </source>
</evidence>
<comment type="caution">
    <text evidence="1">The sequence shown here is derived from an EMBL/GenBank/DDBJ whole genome shotgun (WGS) entry which is preliminary data.</text>
</comment>
<sequence length="126" mass="13866">MKRFIKVVLGLILVVGVMAGGLALATRNSSGELAGVVDRFNPLVPEKVVYIKTTDPETVNGYGTAHYKQLAADEKGQARTIEFDGLKKFRRNYFMKLKSKGAYVSNYKIMPKEAVPQAALAVLEMN</sequence>
<dbReference type="PANTHER" id="PTHR36433">
    <property type="entry name" value="HYPOTHETICAL CYTOSOLIC PROTEIN"/>
    <property type="match status" value="1"/>
</dbReference>
<accession>A0ABW4BLX8</accession>
<organism evidence="1 2">
    <name type="scientific">Lapidilactobacillus gannanensis</name>
    <dbReference type="NCBI Taxonomy" id="2486002"/>
    <lineage>
        <taxon>Bacteria</taxon>
        <taxon>Bacillati</taxon>
        <taxon>Bacillota</taxon>
        <taxon>Bacilli</taxon>
        <taxon>Lactobacillales</taxon>
        <taxon>Lactobacillaceae</taxon>
        <taxon>Lapidilactobacillus</taxon>
    </lineage>
</organism>
<dbReference type="NCBIfam" id="TIGR01655">
    <property type="entry name" value="yxeA_fam"/>
    <property type="match status" value="1"/>
</dbReference>
<reference evidence="2" key="1">
    <citation type="journal article" date="2019" name="Int. J. Syst. Evol. Microbiol.">
        <title>The Global Catalogue of Microorganisms (GCM) 10K type strain sequencing project: providing services to taxonomists for standard genome sequencing and annotation.</title>
        <authorList>
            <consortium name="The Broad Institute Genomics Platform"/>
            <consortium name="The Broad Institute Genome Sequencing Center for Infectious Disease"/>
            <person name="Wu L."/>
            <person name="Ma J."/>
        </authorList>
    </citation>
    <scope>NUCLEOTIDE SEQUENCE [LARGE SCALE GENOMIC DNA]</scope>
    <source>
        <strain evidence="2">CCM 8937</strain>
    </source>
</reference>
<dbReference type="RefSeq" id="WP_125649277.1">
    <property type="nucleotide sequence ID" value="NZ_JBHTOH010000030.1"/>
</dbReference>
<dbReference type="EMBL" id="JBHTOH010000030">
    <property type="protein sequence ID" value="MFD1410929.1"/>
    <property type="molecule type" value="Genomic_DNA"/>
</dbReference>
<dbReference type="PANTHER" id="PTHR36433:SF2">
    <property type="entry name" value="YXEA FAMILY PROTEIN"/>
    <property type="match status" value="1"/>
</dbReference>
<protein>
    <submittedName>
        <fullName evidence="1">YxeA family protein</fullName>
    </submittedName>
</protein>
<gene>
    <name evidence="1" type="ORF">ACFQ4R_04800</name>
</gene>
<dbReference type="Gene3D" id="2.40.50.480">
    <property type="match status" value="1"/>
</dbReference>
<keyword evidence="2" id="KW-1185">Reference proteome</keyword>
<dbReference type="Proteomes" id="UP001597191">
    <property type="component" value="Unassembled WGS sequence"/>
</dbReference>
<dbReference type="InterPro" id="IPR036166">
    <property type="entry name" value="YxeA-like_sf"/>
</dbReference>
<evidence type="ECO:0000313" key="1">
    <source>
        <dbReference type="EMBL" id="MFD1410929.1"/>
    </source>
</evidence>
<name>A0ABW4BLX8_9LACO</name>